<dbReference type="PATRIC" id="fig|178606.4.peg.2645"/>
<reference evidence="1 2" key="1">
    <citation type="submission" date="2014-06" db="EMBL/GenBank/DDBJ databases">
        <title>Draft genome sequence of iron oxidizing acidophile Leptospirillum ferriphilum DSM14647.</title>
        <authorList>
            <person name="Cardenas J.P."/>
            <person name="Lazcano M."/>
            <person name="Ossandon F.J."/>
            <person name="Corbett M."/>
            <person name="Holmes D.S."/>
            <person name="Watkin E."/>
        </authorList>
    </citation>
    <scope>NUCLEOTIDE SEQUENCE [LARGE SCALE GENOMIC DNA]</scope>
    <source>
        <strain evidence="1 2">DSM 14647</strain>
    </source>
</reference>
<dbReference type="AlphaFoldDB" id="A0A094WAE0"/>
<accession>A0A094WAE0</accession>
<sequence>MSQIVYGLLCASGGCPAIEVFCGNTADPATLASQIRKLRE</sequence>
<dbReference type="EMBL" id="JPGK01000014">
    <property type="protein sequence ID" value="KGA92602.1"/>
    <property type="molecule type" value="Genomic_DNA"/>
</dbReference>
<protein>
    <submittedName>
        <fullName evidence="1">Transposase</fullName>
    </submittedName>
</protein>
<gene>
    <name evidence="1" type="ORF">LptCag_1746</name>
</gene>
<evidence type="ECO:0000313" key="2">
    <source>
        <dbReference type="Proteomes" id="UP000029452"/>
    </source>
</evidence>
<name>A0A094WAE0_9BACT</name>
<evidence type="ECO:0000313" key="1">
    <source>
        <dbReference type="EMBL" id="KGA92602.1"/>
    </source>
</evidence>
<comment type="caution">
    <text evidence="1">The sequence shown here is derived from an EMBL/GenBank/DDBJ whole genome shotgun (WGS) entry which is preliminary data.</text>
</comment>
<proteinExistence type="predicted"/>
<dbReference type="RefSeq" id="WP_014961461.1">
    <property type="nucleotide sequence ID" value="NZ_JPGK01000014.1"/>
</dbReference>
<organism evidence="1 2">
    <name type="scientific">Leptospirillum ferriphilum</name>
    <dbReference type="NCBI Taxonomy" id="178606"/>
    <lineage>
        <taxon>Bacteria</taxon>
        <taxon>Pseudomonadati</taxon>
        <taxon>Nitrospirota</taxon>
        <taxon>Nitrospiria</taxon>
        <taxon>Nitrospirales</taxon>
        <taxon>Nitrospiraceae</taxon>
        <taxon>Leptospirillum</taxon>
    </lineage>
</organism>
<dbReference type="Proteomes" id="UP000029452">
    <property type="component" value="Unassembled WGS sequence"/>
</dbReference>